<dbReference type="Proteomes" id="UP001206925">
    <property type="component" value="Unassembled WGS sequence"/>
</dbReference>
<accession>A0AAD5BMZ7</accession>
<dbReference type="EMBL" id="JAMZMK010011762">
    <property type="protein sequence ID" value="KAI7726074.1"/>
    <property type="molecule type" value="Genomic_DNA"/>
</dbReference>
<protein>
    <submittedName>
        <fullName evidence="1">Uncharacterized protein</fullName>
    </submittedName>
</protein>
<organism evidence="1 2">
    <name type="scientific">Ambrosia artemisiifolia</name>
    <name type="common">Common ragweed</name>
    <dbReference type="NCBI Taxonomy" id="4212"/>
    <lineage>
        <taxon>Eukaryota</taxon>
        <taxon>Viridiplantae</taxon>
        <taxon>Streptophyta</taxon>
        <taxon>Embryophyta</taxon>
        <taxon>Tracheophyta</taxon>
        <taxon>Spermatophyta</taxon>
        <taxon>Magnoliopsida</taxon>
        <taxon>eudicotyledons</taxon>
        <taxon>Gunneridae</taxon>
        <taxon>Pentapetalae</taxon>
        <taxon>asterids</taxon>
        <taxon>campanulids</taxon>
        <taxon>Asterales</taxon>
        <taxon>Asteraceae</taxon>
        <taxon>Asteroideae</taxon>
        <taxon>Heliantheae alliance</taxon>
        <taxon>Heliantheae</taxon>
        <taxon>Ambrosia</taxon>
    </lineage>
</organism>
<comment type="caution">
    <text evidence="1">The sequence shown here is derived from an EMBL/GenBank/DDBJ whole genome shotgun (WGS) entry which is preliminary data.</text>
</comment>
<gene>
    <name evidence="1" type="ORF">M8C21_021775</name>
</gene>
<evidence type="ECO:0000313" key="1">
    <source>
        <dbReference type="EMBL" id="KAI7726074.1"/>
    </source>
</evidence>
<proteinExistence type="predicted"/>
<name>A0AAD5BMZ7_AMBAR</name>
<evidence type="ECO:0000313" key="2">
    <source>
        <dbReference type="Proteomes" id="UP001206925"/>
    </source>
</evidence>
<sequence length="75" mass="8584">MIFFNPLLPFHLPSPPRHQTNHEPTLLLESSAHVSPFDAVVITALHKEHGSNMYRWLQFQFEIIRALIGFTTSAS</sequence>
<dbReference type="AlphaFoldDB" id="A0AAD5BMZ7"/>
<reference evidence="1" key="1">
    <citation type="submission" date="2022-06" db="EMBL/GenBank/DDBJ databases">
        <title>Uncovering the hologenomic basis of an extraordinary plant invasion.</title>
        <authorList>
            <person name="Bieker V.C."/>
            <person name="Martin M.D."/>
            <person name="Gilbert T."/>
            <person name="Hodgins K."/>
            <person name="Battlay P."/>
            <person name="Petersen B."/>
            <person name="Wilson J."/>
        </authorList>
    </citation>
    <scope>NUCLEOTIDE SEQUENCE</scope>
    <source>
        <strain evidence="1">AA19_3_7</strain>
        <tissue evidence="1">Leaf</tissue>
    </source>
</reference>
<keyword evidence="2" id="KW-1185">Reference proteome</keyword>